<organism evidence="3 4">
    <name type="scientific">Actinomyces lilanjuaniae</name>
    <dbReference type="NCBI Taxonomy" id="2321394"/>
    <lineage>
        <taxon>Bacteria</taxon>
        <taxon>Bacillati</taxon>
        <taxon>Actinomycetota</taxon>
        <taxon>Actinomycetes</taxon>
        <taxon>Actinomycetales</taxon>
        <taxon>Actinomycetaceae</taxon>
        <taxon>Actinomyces</taxon>
    </lineage>
</organism>
<sequence>MRIGVIGTGHIGRTLAQRFSEHGHEVKAANSRGPETIPPEVTEAGAHPVTVAEAVQDVDVLVLSVPLSAVPALAPVVSSLPEAATLIDTSNYYPQRDGQDLLPPNQVESEWVASQLGRPVVKAWNCIGSGSLAHKGLPSGSPGRIALPVAADRPQDRERATALMEDSGFDAYDAGPISQSWRQQPGNPCYCTDLTLGELPAALEAADAERAPRRRDLAVAVIRERMGDPRTNPDPDWAIRLSRLIYQ</sequence>
<dbReference type="Pfam" id="PF03807">
    <property type="entry name" value="F420_oxidored"/>
    <property type="match status" value="1"/>
</dbReference>
<accession>A0ABM6Z4V0</accession>
<dbReference type="InterPro" id="IPR028939">
    <property type="entry name" value="P5C_Rdtase_cat_N"/>
</dbReference>
<dbReference type="PANTHER" id="PTHR14239">
    <property type="entry name" value="DUDULIN-RELATED"/>
    <property type="match status" value="1"/>
</dbReference>
<evidence type="ECO:0000313" key="3">
    <source>
        <dbReference type="EMBL" id="AYD90351.1"/>
    </source>
</evidence>
<gene>
    <name evidence="3" type="ORF">D5R93_10680</name>
</gene>
<protein>
    <submittedName>
        <fullName evidence="3">NADP oxidoreductase</fullName>
    </submittedName>
</protein>
<evidence type="ECO:0000259" key="2">
    <source>
        <dbReference type="Pfam" id="PF03807"/>
    </source>
</evidence>
<name>A0ABM6Z4V0_9ACTO</name>
<reference evidence="3 4" key="1">
    <citation type="submission" date="2018-09" db="EMBL/GenBank/DDBJ databases">
        <authorList>
            <person name="Li J."/>
        </authorList>
    </citation>
    <scope>NUCLEOTIDE SEQUENCE [LARGE SCALE GENOMIC DNA]</scope>
    <source>
        <strain evidence="3 4">2129</strain>
    </source>
</reference>
<evidence type="ECO:0000256" key="1">
    <source>
        <dbReference type="ARBA" id="ARBA00023002"/>
    </source>
</evidence>
<feature type="domain" description="Pyrroline-5-carboxylate reductase catalytic N-terminal" evidence="2">
    <location>
        <begin position="2"/>
        <end position="92"/>
    </location>
</feature>
<dbReference type="Gene3D" id="3.40.50.720">
    <property type="entry name" value="NAD(P)-binding Rossmann-like Domain"/>
    <property type="match status" value="1"/>
</dbReference>
<dbReference type="SUPFAM" id="SSF51735">
    <property type="entry name" value="NAD(P)-binding Rossmann-fold domains"/>
    <property type="match status" value="1"/>
</dbReference>
<dbReference type="InterPro" id="IPR051267">
    <property type="entry name" value="STEAP_metalloreductase"/>
</dbReference>
<dbReference type="InterPro" id="IPR036291">
    <property type="entry name" value="NAD(P)-bd_dom_sf"/>
</dbReference>
<evidence type="ECO:0000313" key="4">
    <source>
        <dbReference type="Proteomes" id="UP000273001"/>
    </source>
</evidence>
<proteinExistence type="predicted"/>
<keyword evidence="1" id="KW-0560">Oxidoreductase</keyword>
<dbReference type="Proteomes" id="UP000273001">
    <property type="component" value="Chromosome"/>
</dbReference>
<dbReference type="EMBL" id="CP032514">
    <property type="protein sequence ID" value="AYD90351.1"/>
    <property type="molecule type" value="Genomic_DNA"/>
</dbReference>
<keyword evidence="4" id="KW-1185">Reference proteome</keyword>